<evidence type="ECO:0000256" key="4">
    <source>
        <dbReference type="RuleBase" id="RU363099"/>
    </source>
</evidence>
<dbReference type="PANTHER" id="PTHR21495">
    <property type="entry name" value="NUCLEOPORIN-RELATED"/>
    <property type="match status" value="1"/>
</dbReference>
<keyword evidence="4" id="KW-0052">Apoplast</keyword>
<sequence length="264" mass="28770">MGIKNLSTMFLILAIAVMVFYNPNPITFGPKQVLQKNPKEKVTKFHFYFYDKVSGKSPSAMRVAQSDITEKSPTFFGMLNVMDNPLTVGSDPNTKIVGQAQGFYIAAGLNKLGLLMAITLVLTECPKNSTLCVLGHNPIFHLVREMSSVGESGVFQLARGTAKAKTHWLDTTSGDAIVDEDYRDTAADDKIETRATKSLHLKGVLVVFVVVFGDEDYLGENNAFIGGNSGNDGEEVRISVLSAKENVVERTIISRGDVTDVQAE</sequence>
<keyword evidence="6" id="KW-1185">Reference proteome</keyword>
<proteinExistence type="inferred from homology"/>
<dbReference type="Gene3D" id="2.40.480.10">
    <property type="entry name" value="Allene oxide cyclase-like"/>
    <property type="match status" value="1"/>
</dbReference>
<evidence type="ECO:0000256" key="1">
    <source>
        <dbReference type="ARBA" id="ARBA00010746"/>
    </source>
</evidence>
<dbReference type="AlphaFoldDB" id="A0A4S4D1J8"/>
<dbReference type="InterPro" id="IPR044859">
    <property type="entry name" value="Allene_oxi_cyc_Dirigent"/>
</dbReference>
<evidence type="ECO:0000256" key="2">
    <source>
        <dbReference type="ARBA" id="ARBA00011738"/>
    </source>
</evidence>
<dbReference type="Pfam" id="PF03018">
    <property type="entry name" value="Dirigent"/>
    <property type="match status" value="1"/>
</dbReference>
<evidence type="ECO:0000313" key="5">
    <source>
        <dbReference type="EMBL" id="THF95937.1"/>
    </source>
</evidence>
<organism evidence="5 6">
    <name type="scientific">Camellia sinensis var. sinensis</name>
    <name type="common">China tea</name>
    <dbReference type="NCBI Taxonomy" id="542762"/>
    <lineage>
        <taxon>Eukaryota</taxon>
        <taxon>Viridiplantae</taxon>
        <taxon>Streptophyta</taxon>
        <taxon>Embryophyta</taxon>
        <taxon>Tracheophyta</taxon>
        <taxon>Spermatophyta</taxon>
        <taxon>Magnoliopsida</taxon>
        <taxon>eudicotyledons</taxon>
        <taxon>Gunneridae</taxon>
        <taxon>Pentapetalae</taxon>
        <taxon>asterids</taxon>
        <taxon>Ericales</taxon>
        <taxon>Theaceae</taxon>
        <taxon>Camellia</taxon>
    </lineage>
</organism>
<keyword evidence="4" id="KW-0732">Signal</keyword>
<feature type="chain" id="PRO_5020834952" description="Dirigent protein" evidence="4">
    <location>
        <begin position="22"/>
        <end position="264"/>
    </location>
</feature>
<dbReference type="EMBL" id="SDRB02013121">
    <property type="protein sequence ID" value="THF95937.1"/>
    <property type="molecule type" value="Genomic_DNA"/>
</dbReference>
<evidence type="ECO:0000256" key="3">
    <source>
        <dbReference type="ARBA" id="ARBA00022525"/>
    </source>
</evidence>
<evidence type="ECO:0000313" key="6">
    <source>
        <dbReference type="Proteomes" id="UP000306102"/>
    </source>
</evidence>
<dbReference type="GO" id="GO:0009699">
    <property type="term" value="P:phenylpropanoid biosynthetic process"/>
    <property type="evidence" value="ECO:0007669"/>
    <property type="project" value="UniProtKB-ARBA"/>
</dbReference>
<dbReference type="STRING" id="542762.A0A4S4D1J8"/>
<protein>
    <recommendedName>
        <fullName evidence="4">Dirigent protein</fullName>
    </recommendedName>
</protein>
<name>A0A4S4D1J8_CAMSN</name>
<accession>A0A4S4D1J8</accession>
<comment type="subunit">
    <text evidence="2 4">Homodimer.</text>
</comment>
<dbReference type="Proteomes" id="UP000306102">
    <property type="component" value="Unassembled WGS sequence"/>
</dbReference>
<comment type="function">
    <text evidence="4">Dirigent proteins impart stereoselectivity on the phenoxy radical-coupling reaction, yielding optically active lignans from two molecules of coniferyl alcohol in the biosynthesis of lignans, flavonolignans, and alkaloids and thus plays a central role in plant secondary metabolism.</text>
</comment>
<comment type="caution">
    <text evidence="5">The sequence shown here is derived from an EMBL/GenBank/DDBJ whole genome shotgun (WGS) entry which is preliminary data.</text>
</comment>
<feature type="signal peptide" evidence="4">
    <location>
        <begin position="1"/>
        <end position="21"/>
    </location>
</feature>
<dbReference type="GO" id="GO:0048046">
    <property type="term" value="C:apoplast"/>
    <property type="evidence" value="ECO:0007669"/>
    <property type="project" value="UniProtKB-SubCell"/>
</dbReference>
<gene>
    <name evidence="5" type="ORF">TEA_024445</name>
</gene>
<comment type="subcellular location">
    <subcellularLocation>
        <location evidence="4">Secreted</location>
        <location evidence="4">Extracellular space</location>
        <location evidence="4">Apoplast</location>
    </subcellularLocation>
</comment>
<dbReference type="InterPro" id="IPR004265">
    <property type="entry name" value="Dirigent"/>
</dbReference>
<comment type="similarity">
    <text evidence="1 4">Belongs to the plant dirigent protein family.</text>
</comment>
<keyword evidence="3 4" id="KW-0964">Secreted</keyword>
<reference evidence="5 6" key="1">
    <citation type="journal article" date="2018" name="Proc. Natl. Acad. Sci. U.S.A.">
        <title>Draft genome sequence of Camellia sinensis var. sinensis provides insights into the evolution of the tea genome and tea quality.</title>
        <authorList>
            <person name="Wei C."/>
            <person name="Yang H."/>
            <person name="Wang S."/>
            <person name="Zhao J."/>
            <person name="Liu C."/>
            <person name="Gao L."/>
            <person name="Xia E."/>
            <person name="Lu Y."/>
            <person name="Tai Y."/>
            <person name="She G."/>
            <person name="Sun J."/>
            <person name="Cao H."/>
            <person name="Tong W."/>
            <person name="Gao Q."/>
            <person name="Li Y."/>
            <person name="Deng W."/>
            <person name="Jiang X."/>
            <person name="Wang W."/>
            <person name="Chen Q."/>
            <person name="Zhang S."/>
            <person name="Li H."/>
            <person name="Wu J."/>
            <person name="Wang P."/>
            <person name="Li P."/>
            <person name="Shi C."/>
            <person name="Zheng F."/>
            <person name="Jian J."/>
            <person name="Huang B."/>
            <person name="Shan D."/>
            <person name="Shi M."/>
            <person name="Fang C."/>
            <person name="Yue Y."/>
            <person name="Li F."/>
            <person name="Li D."/>
            <person name="Wei S."/>
            <person name="Han B."/>
            <person name="Jiang C."/>
            <person name="Yin Y."/>
            <person name="Xia T."/>
            <person name="Zhang Z."/>
            <person name="Bennetzen J.L."/>
            <person name="Zhao S."/>
            <person name="Wan X."/>
        </authorList>
    </citation>
    <scope>NUCLEOTIDE SEQUENCE [LARGE SCALE GENOMIC DNA]</scope>
    <source>
        <strain evidence="6">cv. Shuchazao</strain>
        <tissue evidence="5">Leaf</tissue>
    </source>
</reference>